<keyword evidence="5" id="KW-1185">Reference proteome</keyword>
<name>A0A344L495_9PSEU</name>
<dbReference type="KEGG" id="aab:A4R43_10235"/>
<sequence length="228" mass="24427">MGPARVSALDELLAAGVRVVEEGLSPGTSGNISVRDGDRILLSGTGVSLGRMRPEQVAVLDLDGRLVDGAKPSKEWPLHLAFYQRDEKHRAVVHVHSPSTVAVSCLEPWAGHSAVPPLTPYFVMRVGQTPLLPYRPPGDPGLGEDLRDSPWELRAALLANHGSVVAGTTLGEAVDRAVELEEACRITLLTSGHARRELDEVATAALARQWASPWGTRTPPPTLSAPRR</sequence>
<keyword evidence="2" id="KW-0456">Lyase</keyword>
<evidence type="ECO:0000259" key="3">
    <source>
        <dbReference type="SMART" id="SM01007"/>
    </source>
</evidence>
<dbReference type="AlphaFoldDB" id="A0A344L495"/>
<evidence type="ECO:0000313" key="4">
    <source>
        <dbReference type="EMBL" id="AXB42869.1"/>
    </source>
</evidence>
<dbReference type="GO" id="GO:0016832">
    <property type="term" value="F:aldehyde-lyase activity"/>
    <property type="evidence" value="ECO:0007669"/>
    <property type="project" value="TreeGrafter"/>
</dbReference>
<organism evidence="4 5">
    <name type="scientific">Amycolatopsis albispora</name>
    <dbReference type="NCBI Taxonomy" id="1804986"/>
    <lineage>
        <taxon>Bacteria</taxon>
        <taxon>Bacillati</taxon>
        <taxon>Actinomycetota</taxon>
        <taxon>Actinomycetes</taxon>
        <taxon>Pseudonocardiales</taxon>
        <taxon>Pseudonocardiaceae</taxon>
        <taxon>Amycolatopsis</taxon>
    </lineage>
</organism>
<dbReference type="SUPFAM" id="SSF53639">
    <property type="entry name" value="AraD/HMP-PK domain-like"/>
    <property type="match status" value="1"/>
</dbReference>
<dbReference type="GO" id="GO:0019323">
    <property type="term" value="P:pentose catabolic process"/>
    <property type="evidence" value="ECO:0007669"/>
    <property type="project" value="TreeGrafter"/>
</dbReference>
<evidence type="ECO:0000256" key="1">
    <source>
        <dbReference type="ARBA" id="ARBA00022723"/>
    </source>
</evidence>
<dbReference type="InterPro" id="IPR050197">
    <property type="entry name" value="Aldolase_class_II_sugar_metab"/>
</dbReference>
<dbReference type="Pfam" id="PF00596">
    <property type="entry name" value="Aldolase_II"/>
    <property type="match status" value="1"/>
</dbReference>
<reference evidence="4 5" key="1">
    <citation type="submission" date="2016-04" db="EMBL/GenBank/DDBJ databases">
        <title>Complete genome sequence and analysis of deep-sea sediment isolate, Amycolatopsis sp. WP1.</title>
        <authorList>
            <person name="Wang H."/>
            <person name="Chen S."/>
            <person name="Wu Q."/>
        </authorList>
    </citation>
    <scope>NUCLEOTIDE SEQUENCE [LARGE SCALE GENOMIC DNA]</scope>
    <source>
        <strain evidence="4 5">WP1</strain>
    </source>
</reference>
<gene>
    <name evidence="4" type="ORF">A4R43_10235</name>
</gene>
<dbReference type="InterPro" id="IPR036409">
    <property type="entry name" value="Aldolase_II/adducin_N_sf"/>
</dbReference>
<dbReference type="PANTHER" id="PTHR22789">
    <property type="entry name" value="FUCULOSE PHOSPHATE ALDOLASE"/>
    <property type="match status" value="1"/>
</dbReference>
<accession>A0A344L495</accession>
<feature type="domain" description="Class II aldolase/adducin N-terminal" evidence="3">
    <location>
        <begin position="10"/>
        <end position="188"/>
    </location>
</feature>
<dbReference type="SMART" id="SM01007">
    <property type="entry name" value="Aldolase_II"/>
    <property type="match status" value="1"/>
</dbReference>
<proteinExistence type="predicted"/>
<dbReference type="InterPro" id="IPR001303">
    <property type="entry name" value="Aldolase_II/adducin_N"/>
</dbReference>
<dbReference type="GO" id="GO:0046872">
    <property type="term" value="F:metal ion binding"/>
    <property type="evidence" value="ECO:0007669"/>
    <property type="project" value="UniProtKB-KW"/>
</dbReference>
<dbReference type="OrthoDB" id="9786287at2"/>
<protein>
    <submittedName>
        <fullName evidence="4">Aldolase</fullName>
    </submittedName>
</protein>
<keyword evidence="1" id="KW-0479">Metal-binding</keyword>
<dbReference type="Proteomes" id="UP000250434">
    <property type="component" value="Chromosome"/>
</dbReference>
<dbReference type="PANTHER" id="PTHR22789:SF0">
    <property type="entry name" value="3-OXO-TETRONATE 4-PHOSPHATE DECARBOXYLASE-RELATED"/>
    <property type="match status" value="1"/>
</dbReference>
<dbReference type="EMBL" id="CP015163">
    <property type="protein sequence ID" value="AXB42869.1"/>
    <property type="molecule type" value="Genomic_DNA"/>
</dbReference>
<evidence type="ECO:0000256" key="2">
    <source>
        <dbReference type="ARBA" id="ARBA00023239"/>
    </source>
</evidence>
<dbReference type="GO" id="GO:0005829">
    <property type="term" value="C:cytosol"/>
    <property type="evidence" value="ECO:0007669"/>
    <property type="project" value="TreeGrafter"/>
</dbReference>
<evidence type="ECO:0000313" key="5">
    <source>
        <dbReference type="Proteomes" id="UP000250434"/>
    </source>
</evidence>
<dbReference type="Gene3D" id="3.40.225.10">
    <property type="entry name" value="Class II aldolase/adducin N-terminal domain"/>
    <property type="match status" value="1"/>
</dbReference>